<keyword evidence="4" id="KW-0472">Membrane</keyword>
<dbReference type="InterPro" id="IPR001611">
    <property type="entry name" value="Leu-rich_rpt"/>
</dbReference>
<organism evidence="5 6">
    <name type="scientific">Vanilla planifolia</name>
    <name type="common">Vanilla</name>
    <dbReference type="NCBI Taxonomy" id="51239"/>
    <lineage>
        <taxon>Eukaryota</taxon>
        <taxon>Viridiplantae</taxon>
        <taxon>Streptophyta</taxon>
        <taxon>Embryophyta</taxon>
        <taxon>Tracheophyta</taxon>
        <taxon>Spermatophyta</taxon>
        <taxon>Magnoliopsida</taxon>
        <taxon>Liliopsida</taxon>
        <taxon>Asparagales</taxon>
        <taxon>Orchidaceae</taxon>
        <taxon>Vanilloideae</taxon>
        <taxon>Vanilleae</taxon>
        <taxon>Vanilla</taxon>
    </lineage>
</organism>
<gene>
    <name evidence="5" type="ORF">HPP92_022817</name>
</gene>
<dbReference type="Pfam" id="PF13855">
    <property type="entry name" value="LRR_8"/>
    <property type="match status" value="1"/>
</dbReference>
<dbReference type="Gene3D" id="3.80.10.10">
    <property type="entry name" value="Ribonuclease Inhibitor"/>
    <property type="match status" value="1"/>
</dbReference>
<evidence type="ECO:0000313" key="6">
    <source>
        <dbReference type="Proteomes" id="UP000639772"/>
    </source>
</evidence>
<dbReference type="InterPro" id="IPR003591">
    <property type="entry name" value="Leu-rich_rpt_typical-subtyp"/>
</dbReference>
<keyword evidence="1" id="KW-0433">Leucine-rich repeat</keyword>
<keyword evidence="4" id="KW-0812">Transmembrane</keyword>
<feature type="region of interest" description="Disordered" evidence="3">
    <location>
        <begin position="312"/>
        <end position="344"/>
    </location>
</feature>
<dbReference type="PANTHER" id="PTHR48010">
    <property type="entry name" value="OS05G0588300 PROTEIN"/>
    <property type="match status" value="1"/>
</dbReference>
<comment type="caution">
    <text evidence="5">The sequence shown here is derived from an EMBL/GenBank/DDBJ whole genome shotgun (WGS) entry which is preliminary data.</text>
</comment>
<dbReference type="SUPFAM" id="SSF52058">
    <property type="entry name" value="L domain-like"/>
    <property type="match status" value="1"/>
</dbReference>
<dbReference type="AlphaFoldDB" id="A0A835PY51"/>
<feature type="region of interest" description="Disordered" evidence="3">
    <location>
        <begin position="391"/>
        <end position="438"/>
    </location>
</feature>
<feature type="compositionally biased region" description="Low complexity" evidence="3">
    <location>
        <begin position="312"/>
        <end position="325"/>
    </location>
</feature>
<name>A0A835PY51_VANPL</name>
<dbReference type="PANTHER" id="PTHR48010:SF58">
    <property type="entry name" value="RECEPTOR PROTEIN KINASE-LIKE PROTEIN ZAR1"/>
    <property type="match status" value="1"/>
</dbReference>
<evidence type="ECO:0000256" key="3">
    <source>
        <dbReference type="SAM" id="MobiDB-lite"/>
    </source>
</evidence>
<dbReference type="Proteomes" id="UP000639772">
    <property type="component" value="Chromosome 12"/>
</dbReference>
<dbReference type="SMART" id="SM00369">
    <property type="entry name" value="LRR_TYP"/>
    <property type="match status" value="4"/>
</dbReference>
<evidence type="ECO:0000313" key="5">
    <source>
        <dbReference type="EMBL" id="KAG0459689.1"/>
    </source>
</evidence>
<dbReference type="InterPro" id="IPR050994">
    <property type="entry name" value="At_inactive_RLKs"/>
</dbReference>
<dbReference type="Pfam" id="PF00560">
    <property type="entry name" value="LRR_1"/>
    <property type="match status" value="1"/>
</dbReference>
<feature type="compositionally biased region" description="Polar residues" evidence="3">
    <location>
        <begin position="326"/>
        <end position="339"/>
    </location>
</feature>
<keyword evidence="2" id="KW-0677">Repeat</keyword>
<evidence type="ECO:0000256" key="1">
    <source>
        <dbReference type="ARBA" id="ARBA00022614"/>
    </source>
</evidence>
<accession>A0A835PY51</accession>
<evidence type="ECO:0000256" key="2">
    <source>
        <dbReference type="ARBA" id="ARBA00022737"/>
    </source>
</evidence>
<feature type="transmembrane region" description="Helical" evidence="4">
    <location>
        <begin position="358"/>
        <end position="379"/>
    </location>
</feature>
<reference evidence="5 6" key="1">
    <citation type="journal article" date="2020" name="Nat. Food">
        <title>A phased Vanilla planifolia genome enables genetic improvement of flavour and production.</title>
        <authorList>
            <person name="Hasing T."/>
            <person name="Tang H."/>
            <person name="Brym M."/>
            <person name="Khazi F."/>
            <person name="Huang T."/>
            <person name="Chambers A.H."/>
        </authorList>
    </citation>
    <scope>NUCLEOTIDE SEQUENCE [LARGE SCALE GENOMIC DNA]</scope>
    <source>
        <tissue evidence="5">Leaf</tissue>
    </source>
</reference>
<proteinExistence type="predicted"/>
<dbReference type="InterPro" id="IPR032675">
    <property type="entry name" value="LRR_dom_sf"/>
</dbReference>
<sequence length="514" mass="55921">MAFRSKKKKKKRSYVAKSKSRGADLDLLSCPLSFRKRKALGAEIKLKTTLFSRVHGFPPSSNAFANSSPSFSSSSSLRGPPPRFGVSWISSPTSEAKRHRFPHHFSIPRGRPRHSSGQLEHHGCLHGPLARRRMLRRSGDVAVPAVYRPPGPLDALSQLDELRLIDLHGNRLNGTLMNLLPCLPKLKLLYLSSNDLSGEIPSEIGRLNRLLRLDLANNNFDGSIPGEAFSNLTRLLTLRLQNNLLSGLLPDLANALPRLVELNVSNNQLSGRLPDAVRVKFGLEAVAGNAGLCGPTPPLLLCSFIPRDSPPSISSSPSAQSVVPSNLSSIPHSPTNASIINGAPGSEKRVRENLSTGAIIGISVANAVFFLLLLLLLAFCCCAGPLGENDGKVDAEDEQKEDYKRSSAGSYSNDEDKNSKAKAKKKKADRNSSESDDGSIRSQLVFFDQTEEEEEALLRGGNGVPFGRKARNKIGGKGGGSNSRSCFEHQRRCWVKVASARCTGRLLKTEKWWL</sequence>
<dbReference type="EMBL" id="JADCNM010000012">
    <property type="protein sequence ID" value="KAG0459689.1"/>
    <property type="molecule type" value="Genomic_DNA"/>
</dbReference>
<protein>
    <submittedName>
        <fullName evidence="5">Uncharacterized protein</fullName>
    </submittedName>
</protein>
<evidence type="ECO:0000256" key="4">
    <source>
        <dbReference type="SAM" id="Phobius"/>
    </source>
</evidence>
<feature type="region of interest" description="Disordered" evidence="3">
    <location>
        <begin position="1"/>
        <end position="20"/>
    </location>
</feature>
<keyword evidence="4" id="KW-1133">Transmembrane helix</keyword>